<keyword evidence="2" id="KW-0472">Membrane</keyword>
<evidence type="ECO:0000256" key="1">
    <source>
        <dbReference type="SAM" id="MobiDB-lite"/>
    </source>
</evidence>
<feature type="transmembrane region" description="Helical" evidence="2">
    <location>
        <begin position="140"/>
        <end position="161"/>
    </location>
</feature>
<feature type="transmembrane region" description="Helical" evidence="2">
    <location>
        <begin position="16"/>
        <end position="38"/>
    </location>
</feature>
<evidence type="ECO:0000256" key="2">
    <source>
        <dbReference type="SAM" id="Phobius"/>
    </source>
</evidence>
<keyword evidence="2" id="KW-1133">Transmembrane helix</keyword>
<evidence type="ECO:0000313" key="3">
    <source>
        <dbReference type="EMBL" id="KUE76698.1"/>
    </source>
</evidence>
<dbReference type="AlphaFoldDB" id="A0A0W7TS71"/>
<dbReference type="RefSeq" id="WP_058723044.1">
    <property type="nucleotide sequence ID" value="NZ_LMUA01000007.1"/>
</dbReference>
<feature type="transmembrane region" description="Helical" evidence="2">
    <location>
        <begin position="215"/>
        <end position="238"/>
    </location>
</feature>
<sequence length="260" mass="28900">MAAIIKTEFLKVKRYYILWAGVGLMLLSVLLTLFTSTANDGTVWDFAYLTEQVIKNNMTMTFPMCITLIAGYIISREWTDDTIKNILTVPISFKRLLTGKLVLCGALALLFGIVSTLFTILAEMLVKFPGFTFPLVMQAFFQITMECFFLYLAVMPIIVLTSRIPGSFLVGVIVSFVYGYGGIFAAGSMTLSNIYPVTACLGLIGYRSYDKAVTWNLPMCLLSIFLIVGISVILIVAGKDKEPKKSKRNKGKQPARKKGW</sequence>
<proteinExistence type="predicted"/>
<evidence type="ECO:0000313" key="4">
    <source>
        <dbReference type="Proteomes" id="UP000053433"/>
    </source>
</evidence>
<gene>
    <name evidence="3" type="ORF">ASJ35_06715</name>
</gene>
<feature type="transmembrane region" description="Helical" evidence="2">
    <location>
        <begin position="168"/>
        <end position="195"/>
    </location>
</feature>
<dbReference type="EMBL" id="LMUA01000007">
    <property type="protein sequence ID" value="KUE76698.1"/>
    <property type="molecule type" value="Genomic_DNA"/>
</dbReference>
<dbReference type="Proteomes" id="UP000053433">
    <property type="component" value="Unassembled WGS sequence"/>
</dbReference>
<keyword evidence="2" id="KW-0812">Transmembrane</keyword>
<feature type="compositionally biased region" description="Basic residues" evidence="1">
    <location>
        <begin position="244"/>
        <end position="260"/>
    </location>
</feature>
<organism evidence="3 4">
    <name type="scientific">Ruthenibacterium lactatiformans</name>
    <dbReference type="NCBI Taxonomy" id="1550024"/>
    <lineage>
        <taxon>Bacteria</taxon>
        <taxon>Bacillati</taxon>
        <taxon>Bacillota</taxon>
        <taxon>Clostridia</taxon>
        <taxon>Eubacteriales</taxon>
        <taxon>Oscillospiraceae</taxon>
        <taxon>Ruthenibacterium</taxon>
    </lineage>
</organism>
<feature type="transmembrane region" description="Helical" evidence="2">
    <location>
        <begin position="96"/>
        <end position="120"/>
    </location>
</feature>
<feature type="transmembrane region" description="Helical" evidence="2">
    <location>
        <begin position="58"/>
        <end position="75"/>
    </location>
</feature>
<dbReference type="Pfam" id="PF12730">
    <property type="entry name" value="ABC2_membrane_4"/>
    <property type="match status" value="1"/>
</dbReference>
<reference evidence="3 4" key="1">
    <citation type="submission" date="2015-10" db="EMBL/GenBank/DDBJ databases">
        <title>A novel member of the family Ruminococcaceae isolated from human faeces.</title>
        <authorList>
            <person name="Shkoporov A.N."/>
            <person name="Chaplin A.V."/>
            <person name="Motuzova O.V."/>
            <person name="Kafarskaia L.I."/>
            <person name="Efimov B.A."/>
        </authorList>
    </citation>
    <scope>NUCLEOTIDE SEQUENCE [LARGE SCALE GENOMIC DNA]</scope>
    <source>
        <strain evidence="3 4">668</strain>
    </source>
</reference>
<feature type="region of interest" description="Disordered" evidence="1">
    <location>
        <begin position="241"/>
        <end position="260"/>
    </location>
</feature>
<accession>A0A0W7TS71</accession>
<comment type="caution">
    <text evidence="3">The sequence shown here is derived from an EMBL/GenBank/DDBJ whole genome shotgun (WGS) entry which is preliminary data.</text>
</comment>
<name>A0A0W7TS71_9FIRM</name>
<protein>
    <submittedName>
        <fullName evidence="3">Lantibiotic ABC transporter permease</fullName>
    </submittedName>
</protein>